<evidence type="ECO:0000313" key="4">
    <source>
        <dbReference type="Proteomes" id="UP000288805"/>
    </source>
</evidence>
<keyword evidence="1" id="KW-0175">Coiled coil</keyword>
<comment type="caution">
    <text evidence="3">The sequence shown here is derived from an EMBL/GenBank/DDBJ whole genome shotgun (WGS) entry which is preliminary data.</text>
</comment>
<accession>A0A438GXQ3</accession>
<reference evidence="3 4" key="1">
    <citation type="journal article" date="2018" name="PLoS Genet.">
        <title>Population sequencing reveals clonal diversity and ancestral inbreeding in the grapevine cultivar Chardonnay.</title>
        <authorList>
            <person name="Roach M.J."/>
            <person name="Johnson D.L."/>
            <person name="Bohlmann J."/>
            <person name="van Vuuren H.J."/>
            <person name="Jones S.J."/>
            <person name="Pretorius I.S."/>
            <person name="Schmidt S.A."/>
            <person name="Borneman A.R."/>
        </authorList>
    </citation>
    <scope>NUCLEOTIDE SEQUENCE [LARGE SCALE GENOMIC DNA]</scope>
    <source>
        <strain evidence="4">cv. Chardonnay</strain>
        <tissue evidence="3">Leaf</tissue>
    </source>
</reference>
<dbReference type="AlphaFoldDB" id="A0A438GXQ3"/>
<evidence type="ECO:0000256" key="1">
    <source>
        <dbReference type="SAM" id="Coils"/>
    </source>
</evidence>
<organism evidence="3 4">
    <name type="scientific">Vitis vinifera</name>
    <name type="common">Grape</name>
    <dbReference type="NCBI Taxonomy" id="29760"/>
    <lineage>
        <taxon>Eukaryota</taxon>
        <taxon>Viridiplantae</taxon>
        <taxon>Streptophyta</taxon>
        <taxon>Embryophyta</taxon>
        <taxon>Tracheophyta</taxon>
        <taxon>Spermatophyta</taxon>
        <taxon>Magnoliopsida</taxon>
        <taxon>eudicotyledons</taxon>
        <taxon>Gunneridae</taxon>
        <taxon>Pentapetalae</taxon>
        <taxon>rosids</taxon>
        <taxon>Vitales</taxon>
        <taxon>Vitaceae</taxon>
        <taxon>Viteae</taxon>
        <taxon>Vitis</taxon>
    </lineage>
</organism>
<dbReference type="Proteomes" id="UP000288805">
    <property type="component" value="Unassembled WGS sequence"/>
</dbReference>
<feature type="region of interest" description="Disordered" evidence="2">
    <location>
        <begin position="224"/>
        <end position="257"/>
    </location>
</feature>
<proteinExistence type="predicted"/>
<feature type="coiled-coil region" evidence="1">
    <location>
        <begin position="152"/>
        <end position="218"/>
    </location>
</feature>
<evidence type="ECO:0000256" key="2">
    <source>
        <dbReference type="SAM" id="MobiDB-lite"/>
    </source>
</evidence>
<evidence type="ECO:0000313" key="3">
    <source>
        <dbReference type="EMBL" id="RVW76979.1"/>
    </source>
</evidence>
<protein>
    <submittedName>
        <fullName evidence="3">Uncharacterized protein</fullName>
    </submittedName>
</protein>
<gene>
    <name evidence="3" type="ORF">CK203_055548</name>
</gene>
<dbReference type="EMBL" id="QGNW01000320">
    <property type="protein sequence ID" value="RVW76979.1"/>
    <property type="molecule type" value="Genomic_DNA"/>
</dbReference>
<name>A0A438GXQ3_VITVI</name>
<sequence length="257" mass="28465">MVHVSPTNAVGSGRELVVTSSAEDDCLTKYGTFIGTSSVNANEGDASDNPSSWEDIAALLKKVLCFTTPEPPTSKSVLWCTHHMQKYTAEETVEVGITTINNLMQQQSSLLKRLEVTESMQVFLTQHIDSSAELRAQLVRVENDLTTVRKVVVDAEKLLKELEEGMQAAKAETCRMGEEKEVAEAKCKDIEQENDQLKKELEELRVASEAQKKWLEELRNDVTHDIPHYPSDEEEDALGSGPYQGDKDLNALGPSGQ</sequence>